<reference evidence="1" key="1">
    <citation type="submission" date="2021-02" db="EMBL/GenBank/DDBJ databases">
        <title>Natronogracilivirga saccharolytica gen. nov. sp. nov. a new anaerobic, haloalkiliphilic carbohydrate-fermenting bacterium from soda lake and proposing of Cyclonatronumiaceae fam. nov. in the phylum Balneolaeota.</title>
        <authorList>
            <person name="Zhilina T.N."/>
            <person name="Sorokin D.Y."/>
            <person name="Zavarzina D.G."/>
            <person name="Toshchakov S.V."/>
            <person name="Kublanov I.V."/>
        </authorList>
    </citation>
    <scope>NUCLEOTIDE SEQUENCE</scope>
    <source>
        <strain evidence="1">Z-1702</strain>
    </source>
</reference>
<name>A0A8J7RIH4_9BACT</name>
<evidence type="ECO:0000313" key="2">
    <source>
        <dbReference type="Proteomes" id="UP000673975"/>
    </source>
</evidence>
<dbReference type="RefSeq" id="WP_210510707.1">
    <property type="nucleotide sequence ID" value="NZ_JAFIDN010000002.1"/>
</dbReference>
<gene>
    <name evidence="1" type="ORF">NATSA_04255</name>
</gene>
<dbReference type="Proteomes" id="UP000673975">
    <property type="component" value="Unassembled WGS sequence"/>
</dbReference>
<protein>
    <submittedName>
        <fullName evidence="1">Uncharacterized protein</fullName>
    </submittedName>
</protein>
<comment type="caution">
    <text evidence="1">The sequence shown here is derived from an EMBL/GenBank/DDBJ whole genome shotgun (WGS) entry which is preliminary data.</text>
</comment>
<keyword evidence="2" id="KW-1185">Reference proteome</keyword>
<organism evidence="1 2">
    <name type="scientific">Natronogracilivirga saccharolytica</name>
    <dbReference type="NCBI Taxonomy" id="2812953"/>
    <lineage>
        <taxon>Bacteria</taxon>
        <taxon>Pseudomonadati</taxon>
        <taxon>Balneolota</taxon>
        <taxon>Balneolia</taxon>
        <taxon>Balneolales</taxon>
        <taxon>Cyclonatronaceae</taxon>
        <taxon>Natronogracilivirga</taxon>
    </lineage>
</organism>
<dbReference type="EMBL" id="JAFIDN010000002">
    <property type="protein sequence ID" value="MBP3191872.1"/>
    <property type="molecule type" value="Genomic_DNA"/>
</dbReference>
<accession>A0A8J7RIH4</accession>
<proteinExistence type="predicted"/>
<evidence type="ECO:0000313" key="1">
    <source>
        <dbReference type="EMBL" id="MBP3191872.1"/>
    </source>
</evidence>
<sequence length="180" mass="21187">MTKVKIVCIIPDQKTFLSVVDEETGNPEFRQIFERWSDIDYLYAFFERNRSVISRITIETAIKRVINDASELEEKLLTIAENDVDQLQSIFKPLNPGDYRLLEFQKSKAYGTIRKSWLRIYAIRINAETYIITGGAIKLTRTMQERSHTKDQLKRLTQVRDYLIREGFDETDIEEIETDP</sequence>
<dbReference type="AlphaFoldDB" id="A0A8J7RIH4"/>